<proteinExistence type="predicted"/>
<evidence type="ECO:0000313" key="2">
    <source>
        <dbReference type="Proteomes" id="UP000801492"/>
    </source>
</evidence>
<name>A0A8K0CRY2_IGNLU</name>
<evidence type="ECO:0000313" key="1">
    <source>
        <dbReference type="EMBL" id="KAF2890126.1"/>
    </source>
</evidence>
<accession>A0A8K0CRY2</accession>
<dbReference type="Proteomes" id="UP000801492">
    <property type="component" value="Unassembled WGS sequence"/>
</dbReference>
<feature type="non-terminal residue" evidence="1">
    <location>
        <position position="1"/>
    </location>
</feature>
<reference evidence="1" key="1">
    <citation type="submission" date="2019-08" db="EMBL/GenBank/DDBJ databases">
        <title>The genome of the North American firefly Photinus pyralis.</title>
        <authorList>
            <consortium name="Photinus pyralis genome working group"/>
            <person name="Fallon T.R."/>
            <person name="Sander Lower S.E."/>
            <person name="Weng J.-K."/>
        </authorList>
    </citation>
    <scope>NUCLEOTIDE SEQUENCE</scope>
    <source>
        <strain evidence="1">TRF0915ILg1</strain>
        <tissue evidence="1">Whole body</tissue>
    </source>
</reference>
<comment type="caution">
    <text evidence="1">The sequence shown here is derived from an EMBL/GenBank/DDBJ whole genome shotgun (WGS) entry which is preliminary data.</text>
</comment>
<gene>
    <name evidence="1" type="ORF">ILUMI_16047</name>
</gene>
<sequence>MARLWRNETFEGKIYCLLRSPRREDKTRVWYSKEAKEAKMALLEWTSVSERINTARFKARFFNLQKVNDELQEKVQQRYKNTYGRYTIDAEIENNSIGRENIMDKEDTSNTNEKEATKTKIQNTVAIENKTGNLSDYCVEQIWCNYKEVQDTEKEVNGITQTTTSETWKLIEERSDIKSKMLNERREDRKTALKNLYQLKNKQIKRCAYKDKRVQLEEFLRIAQNSTSIYYMKTVYDVTRKITRKRGSKQLHLQDKV</sequence>
<dbReference type="EMBL" id="VTPC01057829">
    <property type="protein sequence ID" value="KAF2890126.1"/>
    <property type="molecule type" value="Genomic_DNA"/>
</dbReference>
<dbReference type="AlphaFoldDB" id="A0A8K0CRY2"/>
<keyword evidence="2" id="KW-1185">Reference proteome</keyword>
<organism evidence="1 2">
    <name type="scientific">Ignelater luminosus</name>
    <name type="common">Cucubano</name>
    <name type="synonym">Pyrophorus luminosus</name>
    <dbReference type="NCBI Taxonomy" id="2038154"/>
    <lineage>
        <taxon>Eukaryota</taxon>
        <taxon>Metazoa</taxon>
        <taxon>Ecdysozoa</taxon>
        <taxon>Arthropoda</taxon>
        <taxon>Hexapoda</taxon>
        <taxon>Insecta</taxon>
        <taxon>Pterygota</taxon>
        <taxon>Neoptera</taxon>
        <taxon>Endopterygota</taxon>
        <taxon>Coleoptera</taxon>
        <taxon>Polyphaga</taxon>
        <taxon>Elateriformia</taxon>
        <taxon>Elateroidea</taxon>
        <taxon>Elateridae</taxon>
        <taxon>Agrypninae</taxon>
        <taxon>Pyrophorini</taxon>
        <taxon>Ignelater</taxon>
    </lineage>
</organism>
<dbReference type="OrthoDB" id="412793at2759"/>
<protein>
    <submittedName>
        <fullName evidence="1">Uncharacterized protein</fullName>
    </submittedName>
</protein>